<keyword evidence="4" id="KW-0812">Transmembrane</keyword>
<dbReference type="AlphaFoldDB" id="A0A9P0Z9B6"/>
<feature type="domain" description="Hydroxyproline O-arabinosyltransferase-like" evidence="7">
    <location>
        <begin position="48"/>
        <end position="340"/>
    </location>
</feature>
<dbReference type="GO" id="GO:0016757">
    <property type="term" value="F:glycosyltransferase activity"/>
    <property type="evidence" value="ECO:0007669"/>
    <property type="project" value="UniProtKB-KW"/>
</dbReference>
<evidence type="ECO:0000259" key="7">
    <source>
        <dbReference type="Pfam" id="PF23452"/>
    </source>
</evidence>
<organism evidence="8 9">
    <name type="scientific">Cuscuta europaea</name>
    <name type="common">European dodder</name>
    <dbReference type="NCBI Taxonomy" id="41803"/>
    <lineage>
        <taxon>Eukaryota</taxon>
        <taxon>Viridiplantae</taxon>
        <taxon>Streptophyta</taxon>
        <taxon>Embryophyta</taxon>
        <taxon>Tracheophyta</taxon>
        <taxon>Spermatophyta</taxon>
        <taxon>Magnoliopsida</taxon>
        <taxon>eudicotyledons</taxon>
        <taxon>Gunneridae</taxon>
        <taxon>Pentapetalae</taxon>
        <taxon>asterids</taxon>
        <taxon>lamiids</taxon>
        <taxon>Solanales</taxon>
        <taxon>Convolvulaceae</taxon>
        <taxon>Cuscuteae</taxon>
        <taxon>Cuscuta</taxon>
        <taxon>Cuscuta subgen. Cuscuta</taxon>
    </lineage>
</organism>
<dbReference type="PANTHER" id="PTHR31485:SF4">
    <property type="entry name" value="HYDROXYPROLINE O-ARABINOSYLTRANSFERASE RDN1"/>
    <property type="match status" value="1"/>
</dbReference>
<dbReference type="InterPro" id="IPR044845">
    <property type="entry name" value="HPAT/SRGT1-like"/>
</dbReference>
<keyword evidence="2" id="KW-0328">Glycosyltransferase</keyword>
<dbReference type="Proteomes" id="UP001152484">
    <property type="component" value="Unassembled WGS sequence"/>
</dbReference>
<reference evidence="8" key="1">
    <citation type="submission" date="2022-07" db="EMBL/GenBank/DDBJ databases">
        <authorList>
            <person name="Macas J."/>
            <person name="Novak P."/>
            <person name="Neumann P."/>
        </authorList>
    </citation>
    <scope>NUCLEOTIDE SEQUENCE</scope>
</reference>
<evidence type="ECO:0000256" key="4">
    <source>
        <dbReference type="ARBA" id="ARBA00022692"/>
    </source>
</evidence>
<evidence type="ECO:0000256" key="3">
    <source>
        <dbReference type="ARBA" id="ARBA00022679"/>
    </source>
</evidence>
<proteinExistence type="predicted"/>
<dbReference type="Pfam" id="PF23452">
    <property type="entry name" value="HPAT"/>
    <property type="match status" value="1"/>
</dbReference>
<gene>
    <name evidence="8" type="ORF">CEURO_LOCUS11711</name>
</gene>
<name>A0A9P0Z9B6_CUSEU</name>
<dbReference type="OrthoDB" id="10259977at2759"/>
<comment type="subcellular location">
    <subcellularLocation>
        <location evidence="1">Membrane</location>
        <topology evidence="1">Single-pass membrane protein</topology>
    </subcellularLocation>
</comment>
<comment type="caution">
    <text evidence="8">The sequence shown here is derived from an EMBL/GenBank/DDBJ whole genome shotgun (WGS) entry which is preliminary data.</text>
</comment>
<evidence type="ECO:0000256" key="2">
    <source>
        <dbReference type="ARBA" id="ARBA00022676"/>
    </source>
</evidence>
<keyword evidence="6" id="KW-0472">Membrane</keyword>
<accession>A0A9P0Z9B6</accession>
<sequence>MGRRQATTLFLLLLSLGLFITTYNSIVMTSHLKRHDKSNNLKTRNSKFHIAVTADSTTYCKWQMRVMYYWYKKQKDLPGSDMGKFTRILHSGAPDNLMDEIPTVVVYPLPNGWDKNYVVLNRPWAFMQWIEVATIDEDYILMAEPDHIFTRPLPNLVSGELPVGYPFFYITPSKHERIIRKFYPEEKGPLTDIDPIGNSPVIIRKDLLKKIAPTWLNMSLRIKYDEEADKALGWVQEMYAYAIASAMHDVRHLLREDFMIQPPWDLKMGNTFILHFTYQLDYTKGKLTFGVPGDWGFNKRTYLNVTPPRDLPLPPPGVPESVVTLMKMINEATANLPSWDSMQ</sequence>
<protein>
    <recommendedName>
        <fullName evidence="7">Hydroxyproline O-arabinosyltransferase-like domain-containing protein</fullName>
    </recommendedName>
</protein>
<evidence type="ECO:0000256" key="5">
    <source>
        <dbReference type="ARBA" id="ARBA00022989"/>
    </source>
</evidence>
<keyword evidence="3" id="KW-0808">Transferase</keyword>
<dbReference type="InterPro" id="IPR056508">
    <property type="entry name" value="HPAT-like"/>
</dbReference>
<evidence type="ECO:0000313" key="8">
    <source>
        <dbReference type="EMBL" id="CAH9091813.1"/>
    </source>
</evidence>
<keyword evidence="5" id="KW-1133">Transmembrane helix</keyword>
<dbReference type="PANTHER" id="PTHR31485">
    <property type="entry name" value="PEPTIDYL SERINE ALPHA-GALACTOSYLTRANSFERASE"/>
    <property type="match status" value="1"/>
</dbReference>
<evidence type="ECO:0000256" key="6">
    <source>
        <dbReference type="ARBA" id="ARBA00023136"/>
    </source>
</evidence>
<keyword evidence="9" id="KW-1185">Reference proteome</keyword>
<dbReference type="GO" id="GO:0016020">
    <property type="term" value="C:membrane"/>
    <property type="evidence" value="ECO:0007669"/>
    <property type="project" value="UniProtKB-SubCell"/>
</dbReference>
<evidence type="ECO:0000256" key="1">
    <source>
        <dbReference type="ARBA" id="ARBA00004167"/>
    </source>
</evidence>
<evidence type="ECO:0000313" key="9">
    <source>
        <dbReference type="Proteomes" id="UP001152484"/>
    </source>
</evidence>
<dbReference type="EMBL" id="CAMAPE010000027">
    <property type="protein sequence ID" value="CAH9091813.1"/>
    <property type="molecule type" value="Genomic_DNA"/>
</dbReference>